<feature type="chain" id="PRO_5046228606" evidence="1">
    <location>
        <begin position="21"/>
        <end position="714"/>
    </location>
</feature>
<sequence>MNKKRSISFILFFIILGNMSIGCSSNNVYNNNSSNNTRQEFKITSDNPVVNGDGIDIIFTSYDIQAESTVTVEKVEPQNIYDEDVTKEDVLIKAFEIKTPEINSFTGLIDIEIPYDEDFIEVGSPSKNVGAMYFDESLQEWTPIPFEIDENNKKVRIFTNHLSTYSIFTVRNENTRAAQIVKVNSYPTLPSGVSGVFEDVINEAMNNNMSPGQKAFELGQGAVSDWLGISGATLTTITQVLYVSEFAEGLGNAFNNVGLAAAMVQAAYDFSSGKDAALFSNLTKNLSYFSVGKWGYNALQLGFVGVYAIDYSLSKFAASAWDGRNEIWYSAYNLYYQRENKRSAPDWYRTIYSLWEKSDSSKDPNFLKDAINDELDSYINAFWRLDEVDQAFWQSEVQKTGFSGGGGLNEALKRDISNAHKAQLVKDLQEPVFDVLERNIRWKLMDEYSKELLNLRNYLNQVTTVLITENLKPDEKATYDGYIVRFGPLNDTANASSWTGTIKSDGTVQTRFTALGHIQSGAPDKLFLYKPDANPDTDAPEKEFSFIVSFPNMQINLKEMHPTMDEITGNWENVYMTFPDVVVSENPSNEEGECDLNEEIVRLFKTAKLKCKFEIQKIDENNATLVFGVVSGVNISSGESLDIDPEPPVNSTATYKDGVLSSTVFMEGAEFPFNFEIKKGSDGNISFVTKSTISGVNDDGSKFSLPFTLTGQKY</sequence>
<proteinExistence type="predicted"/>
<accession>A0ABS4KFC6</accession>
<dbReference type="EMBL" id="JAGGLI010000002">
    <property type="protein sequence ID" value="MBP2026478.1"/>
    <property type="molecule type" value="Genomic_DNA"/>
</dbReference>
<name>A0ABS4KFC6_9FIRM</name>
<reference evidence="2 3" key="1">
    <citation type="submission" date="2021-03" db="EMBL/GenBank/DDBJ databases">
        <title>Genomic Encyclopedia of Type Strains, Phase IV (KMG-IV): sequencing the most valuable type-strain genomes for metagenomic binning, comparative biology and taxonomic classification.</title>
        <authorList>
            <person name="Goeker M."/>
        </authorList>
    </citation>
    <scope>NUCLEOTIDE SEQUENCE [LARGE SCALE GENOMIC DNA]</scope>
    <source>
        <strain evidence="2 3">DSM 27512</strain>
    </source>
</reference>
<dbReference type="RefSeq" id="WP_209658590.1">
    <property type="nucleotide sequence ID" value="NZ_JAGGLI010000002.1"/>
</dbReference>
<evidence type="ECO:0000256" key="1">
    <source>
        <dbReference type="SAM" id="SignalP"/>
    </source>
</evidence>
<evidence type="ECO:0000313" key="2">
    <source>
        <dbReference type="EMBL" id="MBP2026478.1"/>
    </source>
</evidence>
<feature type="signal peptide" evidence="1">
    <location>
        <begin position="1"/>
        <end position="20"/>
    </location>
</feature>
<keyword evidence="1" id="KW-0732">Signal</keyword>
<protein>
    <submittedName>
        <fullName evidence="2">Uncharacterized protein</fullName>
    </submittedName>
</protein>
<organism evidence="2 3">
    <name type="scientific">Acetoanaerobium pronyense</name>
    <dbReference type="NCBI Taxonomy" id="1482736"/>
    <lineage>
        <taxon>Bacteria</taxon>
        <taxon>Bacillati</taxon>
        <taxon>Bacillota</taxon>
        <taxon>Clostridia</taxon>
        <taxon>Peptostreptococcales</taxon>
        <taxon>Filifactoraceae</taxon>
        <taxon>Acetoanaerobium</taxon>
    </lineage>
</organism>
<evidence type="ECO:0000313" key="3">
    <source>
        <dbReference type="Proteomes" id="UP001314903"/>
    </source>
</evidence>
<comment type="caution">
    <text evidence="2">The sequence shown here is derived from an EMBL/GenBank/DDBJ whole genome shotgun (WGS) entry which is preliminary data.</text>
</comment>
<dbReference type="PROSITE" id="PS51257">
    <property type="entry name" value="PROKAR_LIPOPROTEIN"/>
    <property type="match status" value="1"/>
</dbReference>
<dbReference type="Proteomes" id="UP001314903">
    <property type="component" value="Unassembled WGS sequence"/>
</dbReference>
<gene>
    <name evidence="2" type="ORF">J2Z35_000267</name>
</gene>
<keyword evidence="3" id="KW-1185">Reference proteome</keyword>